<dbReference type="InterPro" id="IPR038186">
    <property type="entry name" value="CHAD_dom_sf"/>
</dbReference>
<feature type="domain" description="CHAD" evidence="3">
    <location>
        <begin position="249"/>
        <end position="531"/>
    </location>
</feature>
<dbReference type="SMART" id="SM01118">
    <property type="entry name" value="CYTH"/>
    <property type="match status" value="1"/>
</dbReference>
<evidence type="ECO:0000259" key="3">
    <source>
        <dbReference type="PROSITE" id="PS51708"/>
    </source>
</evidence>
<feature type="region of interest" description="Disordered" evidence="1">
    <location>
        <begin position="1"/>
        <end position="29"/>
    </location>
</feature>
<dbReference type="PANTHER" id="PTHR39569:SF1">
    <property type="entry name" value="INORGANIC TRIPHOSPHATASE"/>
    <property type="match status" value="1"/>
</dbReference>
<evidence type="ECO:0000256" key="1">
    <source>
        <dbReference type="SAM" id="MobiDB-lite"/>
    </source>
</evidence>
<dbReference type="Proteomes" id="UP000239089">
    <property type="component" value="Unassembled WGS sequence"/>
</dbReference>
<dbReference type="Pfam" id="PF05235">
    <property type="entry name" value="CHAD"/>
    <property type="match status" value="1"/>
</dbReference>
<feature type="compositionally biased region" description="Polar residues" evidence="1">
    <location>
        <begin position="1"/>
        <end position="14"/>
    </location>
</feature>
<dbReference type="EMBL" id="NHSJ01000034">
    <property type="protein sequence ID" value="PPQ32804.1"/>
    <property type="molecule type" value="Genomic_DNA"/>
</dbReference>
<evidence type="ECO:0008006" key="6">
    <source>
        <dbReference type="Google" id="ProtNLM"/>
    </source>
</evidence>
<dbReference type="GO" id="GO:0046872">
    <property type="term" value="F:metal ion binding"/>
    <property type="evidence" value="ECO:0007669"/>
    <property type="project" value="TreeGrafter"/>
</dbReference>
<evidence type="ECO:0000313" key="4">
    <source>
        <dbReference type="EMBL" id="PPQ32804.1"/>
    </source>
</evidence>
<reference evidence="4 5" key="1">
    <citation type="journal article" date="2018" name="Arch. Microbiol.">
        <title>New insights into the metabolic potential of the phototrophic purple bacterium Rhodopila globiformis DSM 161(T) from its draft genome sequence and evidence for a vanadium-dependent nitrogenase.</title>
        <authorList>
            <person name="Imhoff J.F."/>
            <person name="Rahn T."/>
            <person name="Kunzel S."/>
            <person name="Neulinger S.C."/>
        </authorList>
    </citation>
    <scope>NUCLEOTIDE SEQUENCE [LARGE SCALE GENOMIC DNA]</scope>
    <source>
        <strain evidence="4 5">DSM 16996</strain>
    </source>
</reference>
<feature type="domain" description="CYTH" evidence="2">
    <location>
        <begin position="35"/>
        <end position="234"/>
    </location>
</feature>
<dbReference type="GO" id="GO:0050355">
    <property type="term" value="F:inorganic triphosphate phosphatase activity"/>
    <property type="evidence" value="ECO:0007669"/>
    <property type="project" value="InterPro"/>
</dbReference>
<dbReference type="Pfam" id="PF01928">
    <property type="entry name" value="CYTH"/>
    <property type="match status" value="1"/>
</dbReference>
<dbReference type="Gene3D" id="2.40.320.10">
    <property type="entry name" value="Hypothetical Protein Pfu-838710-001"/>
    <property type="match status" value="1"/>
</dbReference>
<organism evidence="4 5">
    <name type="scientific">Rhodoblastus sphagnicola</name>
    <dbReference type="NCBI Taxonomy" id="333368"/>
    <lineage>
        <taxon>Bacteria</taxon>
        <taxon>Pseudomonadati</taxon>
        <taxon>Pseudomonadota</taxon>
        <taxon>Alphaproteobacteria</taxon>
        <taxon>Hyphomicrobiales</taxon>
        <taxon>Rhodoblastaceae</taxon>
        <taxon>Rhodoblastus</taxon>
    </lineage>
</organism>
<dbReference type="PANTHER" id="PTHR39569">
    <property type="entry name" value="INORGANIC TRIPHOSPHATASE"/>
    <property type="match status" value="1"/>
</dbReference>
<accession>A0A2S6NE09</accession>
<evidence type="ECO:0000259" key="2">
    <source>
        <dbReference type="PROSITE" id="PS51707"/>
    </source>
</evidence>
<dbReference type="PROSITE" id="PS51707">
    <property type="entry name" value="CYTH"/>
    <property type="match status" value="1"/>
</dbReference>
<dbReference type="InterPro" id="IPR023577">
    <property type="entry name" value="CYTH_domain"/>
</dbReference>
<dbReference type="SMART" id="SM00880">
    <property type="entry name" value="CHAD"/>
    <property type="match status" value="1"/>
</dbReference>
<name>A0A2S6NE09_9HYPH</name>
<gene>
    <name evidence="4" type="ORF">CCR94_03980</name>
</gene>
<evidence type="ECO:0000313" key="5">
    <source>
        <dbReference type="Proteomes" id="UP000239089"/>
    </source>
</evidence>
<dbReference type="InterPro" id="IPR033469">
    <property type="entry name" value="CYTH-like_dom_sf"/>
</dbReference>
<comment type="caution">
    <text evidence="4">The sequence shown here is derived from an EMBL/GenBank/DDBJ whole genome shotgun (WGS) entry which is preliminary data.</text>
</comment>
<dbReference type="PROSITE" id="PS51708">
    <property type="entry name" value="CHAD"/>
    <property type="match status" value="1"/>
</dbReference>
<dbReference type="SUPFAM" id="SSF55154">
    <property type="entry name" value="CYTH-like phosphatases"/>
    <property type="match status" value="1"/>
</dbReference>
<dbReference type="Gene3D" id="1.40.20.10">
    <property type="entry name" value="CHAD domain"/>
    <property type="match status" value="1"/>
</dbReference>
<keyword evidence="5" id="KW-1185">Reference proteome</keyword>
<dbReference type="InterPro" id="IPR039013">
    <property type="entry name" value="YgiF"/>
</dbReference>
<proteinExistence type="predicted"/>
<protein>
    <recommendedName>
        <fullName evidence="6">Inorganic triphosphatase</fullName>
    </recommendedName>
</protein>
<dbReference type="InterPro" id="IPR007899">
    <property type="entry name" value="CHAD_dom"/>
</dbReference>
<sequence>MRESSLATVMSVTDTLPEPTAGEAAAANTEPLPADREIELKFTLDEAGFAAALDSALLRCEGQKSPAKKLVSVYYDTPDWDLLRRKTALRVRRSGRGLPVMTLKWSEGENLFSRGEIEHSVRTIAPDISLFDGEAGDTLRALVGEKPLQAKYETRIHRTTRMIVAAAASIEAAFDHGEIVAGDLTLPLRELELELKSGPEADFYAFAGRLANVLPLRLDAVSKAERASHLALNTAPTPVKAKIATLPGDLNLDAAIGQIILSTRDHFLANWASLRESDDPESIHQMRVALRRLRAALAMFKRVIPCVDFERFRARAKDLACAFGPARDCDALRDLVENGPLRHFPDGGGFAPLFDALEERRRDAYAQARGLIESAEPTLFALDLGVFVARRGWRNALTAENLGGLTEKVGLFAAESLERLHKRALKKGRKLTSLPDAQRHECRIALKNLRYAAEFFSGAFDVDDAADYIRATAQLQTLLGAHNDVATAEHFLTQSHGESATRAAGVVLGWYAREALNADERLAKAWRSFKRARPFWR</sequence>
<dbReference type="AlphaFoldDB" id="A0A2S6NE09"/>